<dbReference type="Proteomes" id="UP001153714">
    <property type="component" value="Chromosome 17"/>
</dbReference>
<keyword evidence="3" id="KW-1185">Reference proteome</keyword>
<reference evidence="2" key="1">
    <citation type="submission" date="2021-12" db="EMBL/GenBank/DDBJ databases">
        <authorList>
            <person name="King R."/>
        </authorList>
    </citation>
    <scope>NUCLEOTIDE SEQUENCE</scope>
</reference>
<dbReference type="PANTHER" id="PTHR31649">
    <property type="entry name" value="AGAP009604-PA"/>
    <property type="match status" value="1"/>
</dbReference>
<reference evidence="2" key="2">
    <citation type="submission" date="2022-10" db="EMBL/GenBank/DDBJ databases">
        <authorList>
            <consortium name="ENA_rothamsted_submissions"/>
            <consortium name="culmorum"/>
            <person name="King R."/>
        </authorList>
    </citation>
    <scope>NUCLEOTIDE SEQUENCE</scope>
</reference>
<dbReference type="InterPro" id="IPR006616">
    <property type="entry name" value="DM9_repeat"/>
</dbReference>
<proteinExistence type="predicted"/>
<evidence type="ECO:0000313" key="2">
    <source>
        <dbReference type="EMBL" id="CAG9787164.1"/>
    </source>
</evidence>
<gene>
    <name evidence="2" type="ORF">DIATSA_LOCUS5069</name>
</gene>
<dbReference type="AlphaFoldDB" id="A0A9N9R0X0"/>
<feature type="region of interest" description="Disordered" evidence="1">
    <location>
        <begin position="1"/>
        <end position="42"/>
    </location>
</feature>
<dbReference type="PANTHER" id="PTHR31649:SF1">
    <property type="entry name" value="FARNESOIC ACID O-METHYL TRANSFERASE DOMAIN-CONTAINING PROTEIN"/>
    <property type="match status" value="1"/>
</dbReference>
<organism evidence="2 3">
    <name type="scientific">Diatraea saccharalis</name>
    <name type="common">sugarcane borer</name>
    <dbReference type="NCBI Taxonomy" id="40085"/>
    <lineage>
        <taxon>Eukaryota</taxon>
        <taxon>Metazoa</taxon>
        <taxon>Ecdysozoa</taxon>
        <taxon>Arthropoda</taxon>
        <taxon>Hexapoda</taxon>
        <taxon>Insecta</taxon>
        <taxon>Pterygota</taxon>
        <taxon>Neoptera</taxon>
        <taxon>Endopterygota</taxon>
        <taxon>Lepidoptera</taxon>
        <taxon>Glossata</taxon>
        <taxon>Ditrysia</taxon>
        <taxon>Pyraloidea</taxon>
        <taxon>Crambidae</taxon>
        <taxon>Crambinae</taxon>
        <taxon>Diatraea</taxon>
    </lineage>
</organism>
<evidence type="ECO:0000256" key="1">
    <source>
        <dbReference type="SAM" id="MobiDB-lite"/>
    </source>
</evidence>
<accession>A0A9N9R0X0</accession>
<dbReference type="Pfam" id="PF11901">
    <property type="entry name" value="DM9"/>
    <property type="match status" value="1"/>
</dbReference>
<feature type="compositionally biased region" description="Pro residues" evidence="1">
    <location>
        <begin position="12"/>
        <end position="33"/>
    </location>
</feature>
<dbReference type="OrthoDB" id="2142040at2759"/>
<dbReference type="SMART" id="SM00696">
    <property type="entry name" value="DM9"/>
    <property type="match status" value="2"/>
</dbReference>
<sequence>MSGYPYNNPQYPQYPPPGYPQQPPQAFMPPQQPPNQLYPQVAGLSYGQNPAAMSYPGMPPPSAPPAATGPMGFAPGVAPTPVYPVYGQPVEWVPSNCASAEMLTQRAVVAGYEGYDGSPLWVIRSHYEGDLIPGKLAVKHKAAYVPWGGKENKVDNFEVCCAQPDRVRWVEARNGVVPPNAIPGGRVSTGETLYIGRAKEQGSLTPGKIHPSHKTLYMSFGGDEIPHPVYEVLCGV</sequence>
<evidence type="ECO:0000313" key="3">
    <source>
        <dbReference type="Proteomes" id="UP001153714"/>
    </source>
</evidence>
<dbReference type="EMBL" id="OU893348">
    <property type="protein sequence ID" value="CAG9787164.1"/>
    <property type="molecule type" value="Genomic_DNA"/>
</dbReference>
<name>A0A9N9R0X0_9NEOP</name>
<protein>
    <submittedName>
        <fullName evidence="2">Uncharacterized protein</fullName>
    </submittedName>
</protein>
<feature type="compositionally biased region" description="Low complexity" evidence="1">
    <location>
        <begin position="1"/>
        <end position="11"/>
    </location>
</feature>